<proteinExistence type="predicted"/>
<gene>
    <name evidence="2" type="ORF">HPP92_005389</name>
</gene>
<evidence type="ECO:0000256" key="1">
    <source>
        <dbReference type="SAM" id="MobiDB-lite"/>
    </source>
</evidence>
<feature type="compositionally biased region" description="Basic and acidic residues" evidence="1">
    <location>
        <begin position="45"/>
        <end position="54"/>
    </location>
</feature>
<organism evidence="2 3">
    <name type="scientific">Vanilla planifolia</name>
    <name type="common">Vanilla</name>
    <dbReference type="NCBI Taxonomy" id="51239"/>
    <lineage>
        <taxon>Eukaryota</taxon>
        <taxon>Viridiplantae</taxon>
        <taxon>Streptophyta</taxon>
        <taxon>Embryophyta</taxon>
        <taxon>Tracheophyta</taxon>
        <taxon>Spermatophyta</taxon>
        <taxon>Magnoliopsida</taxon>
        <taxon>Liliopsida</taxon>
        <taxon>Asparagales</taxon>
        <taxon>Orchidaceae</taxon>
        <taxon>Vanilloideae</taxon>
        <taxon>Vanilleae</taxon>
        <taxon>Vanilla</taxon>
    </lineage>
</organism>
<comment type="caution">
    <text evidence="2">The sequence shown here is derived from an EMBL/GenBank/DDBJ whole genome shotgun (WGS) entry which is preliminary data.</text>
</comment>
<sequence length="54" mass="5907">MAQGGEVSVGDRGGKNNKISVAGNREGQKALKGPKQRLGRLGVHRSPERRQRRK</sequence>
<reference evidence="2 3" key="1">
    <citation type="journal article" date="2020" name="Nat. Food">
        <title>A phased Vanilla planifolia genome enables genetic improvement of flavour and production.</title>
        <authorList>
            <person name="Hasing T."/>
            <person name="Tang H."/>
            <person name="Brym M."/>
            <person name="Khazi F."/>
            <person name="Huang T."/>
            <person name="Chambers A.H."/>
        </authorList>
    </citation>
    <scope>NUCLEOTIDE SEQUENCE [LARGE SCALE GENOMIC DNA]</scope>
    <source>
        <tissue evidence="2">Leaf</tissue>
    </source>
</reference>
<dbReference type="Proteomes" id="UP000639772">
    <property type="component" value="Unassembled WGS sequence"/>
</dbReference>
<accession>A0A835VEU2</accession>
<evidence type="ECO:0000313" key="2">
    <source>
        <dbReference type="EMBL" id="KAG0494395.1"/>
    </source>
</evidence>
<evidence type="ECO:0000313" key="3">
    <source>
        <dbReference type="Proteomes" id="UP000639772"/>
    </source>
</evidence>
<protein>
    <submittedName>
        <fullName evidence="2">Uncharacterized protein</fullName>
    </submittedName>
</protein>
<feature type="region of interest" description="Disordered" evidence="1">
    <location>
        <begin position="1"/>
        <end position="54"/>
    </location>
</feature>
<dbReference type="AlphaFoldDB" id="A0A835VEU2"/>
<dbReference type="EMBL" id="JADCNM010000002">
    <property type="protein sequence ID" value="KAG0494395.1"/>
    <property type="molecule type" value="Genomic_DNA"/>
</dbReference>
<name>A0A835VEU2_VANPL</name>